<keyword evidence="3" id="KW-1185">Reference proteome</keyword>
<sequence>MRGVGGPLLCIADLLSDVGETKVGDQHQLPSSPSLVSNTTSSSSSSSATSITNSKDPLPPFYLSQLFEENYNQLKEALSENGHSWTAQTLKLCSALETAEKLIQSANSDVKSLSEKVGVLQNIVRRGDCAVKAAKLVTSSQISEK</sequence>
<dbReference type="AlphaFoldDB" id="A0A835HZB8"/>
<evidence type="ECO:0000313" key="3">
    <source>
        <dbReference type="Proteomes" id="UP000631114"/>
    </source>
</evidence>
<accession>A0A835HZB8</accession>
<dbReference type="Proteomes" id="UP000631114">
    <property type="component" value="Unassembled WGS sequence"/>
</dbReference>
<dbReference type="PANTHER" id="PTHR37237">
    <property type="entry name" value="OS02G0567000 PROTEIN"/>
    <property type="match status" value="1"/>
</dbReference>
<feature type="compositionally biased region" description="Low complexity" evidence="1">
    <location>
        <begin position="31"/>
        <end position="54"/>
    </location>
</feature>
<comment type="caution">
    <text evidence="2">The sequence shown here is derived from an EMBL/GenBank/DDBJ whole genome shotgun (WGS) entry which is preliminary data.</text>
</comment>
<dbReference type="PANTHER" id="PTHR37237:SF1">
    <property type="entry name" value="OS02G0567000 PROTEIN"/>
    <property type="match status" value="1"/>
</dbReference>
<reference evidence="2 3" key="1">
    <citation type="submission" date="2020-10" db="EMBL/GenBank/DDBJ databases">
        <title>The Coptis chinensis genome and diversification of protoberbering-type alkaloids.</title>
        <authorList>
            <person name="Wang B."/>
            <person name="Shu S."/>
            <person name="Song C."/>
            <person name="Liu Y."/>
        </authorList>
    </citation>
    <scope>NUCLEOTIDE SEQUENCE [LARGE SCALE GENOMIC DNA]</scope>
    <source>
        <strain evidence="2">HL-2020</strain>
        <tissue evidence="2">Leaf</tissue>
    </source>
</reference>
<dbReference type="EMBL" id="JADFTS010000004">
    <property type="protein sequence ID" value="KAF9608461.1"/>
    <property type="molecule type" value="Genomic_DNA"/>
</dbReference>
<evidence type="ECO:0000313" key="2">
    <source>
        <dbReference type="EMBL" id="KAF9608461.1"/>
    </source>
</evidence>
<organism evidence="2 3">
    <name type="scientific">Coptis chinensis</name>
    <dbReference type="NCBI Taxonomy" id="261450"/>
    <lineage>
        <taxon>Eukaryota</taxon>
        <taxon>Viridiplantae</taxon>
        <taxon>Streptophyta</taxon>
        <taxon>Embryophyta</taxon>
        <taxon>Tracheophyta</taxon>
        <taxon>Spermatophyta</taxon>
        <taxon>Magnoliopsida</taxon>
        <taxon>Ranunculales</taxon>
        <taxon>Ranunculaceae</taxon>
        <taxon>Coptidoideae</taxon>
        <taxon>Coptis</taxon>
    </lineage>
</organism>
<gene>
    <name evidence="2" type="ORF">IFM89_009827</name>
</gene>
<evidence type="ECO:0000256" key="1">
    <source>
        <dbReference type="SAM" id="MobiDB-lite"/>
    </source>
</evidence>
<dbReference type="OrthoDB" id="1629067at2759"/>
<protein>
    <submittedName>
        <fullName evidence="2">Uncharacterized protein</fullName>
    </submittedName>
</protein>
<name>A0A835HZB8_9MAGN</name>
<proteinExistence type="predicted"/>
<feature type="region of interest" description="Disordered" evidence="1">
    <location>
        <begin position="23"/>
        <end position="56"/>
    </location>
</feature>